<evidence type="ECO:0000256" key="1">
    <source>
        <dbReference type="PROSITE-ProRule" id="PRU00024"/>
    </source>
</evidence>
<feature type="domain" description="B box-type" evidence="3">
    <location>
        <begin position="59"/>
        <end position="99"/>
    </location>
</feature>
<gene>
    <name evidence="4" type="ORF">MGAL_10B066116</name>
</gene>
<dbReference type="AlphaFoldDB" id="A0A8B6BNW3"/>
<dbReference type="CDD" id="cd19756">
    <property type="entry name" value="Bbox2"/>
    <property type="match status" value="1"/>
</dbReference>
<dbReference type="GO" id="GO:0008270">
    <property type="term" value="F:zinc ion binding"/>
    <property type="evidence" value="ECO:0007669"/>
    <property type="project" value="UniProtKB-KW"/>
</dbReference>
<dbReference type="Proteomes" id="UP000596742">
    <property type="component" value="Unassembled WGS sequence"/>
</dbReference>
<dbReference type="SUPFAM" id="SSF57845">
    <property type="entry name" value="B-box zinc-binding domain"/>
    <property type="match status" value="1"/>
</dbReference>
<feature type="domain" description="B box-type" evidence="3">
    <location>
        <begin position="9"/>
        <end position="50"/>
    </location>
</feature>
<dbReference type="Pfam" id="PF00643">
    <property type="entry name" value="zf-B_box"/>
    <property type="match status" value="1"/>
</dbReference>
<name>A0A8B6BNW3_MYTGA</name>
<feature type="coiled-coil region" evidence="2">
    <location>
        <begin position="291"/>
        <end position="436"/>
    </location>
</feature>
<dbReference type="PANTHER" id="PTHR25462:SF305">
    <property type="entry name" value="RING-TYPE DOMAIN-CONTAINING PROTEIN"/>
    <property type="match status" value="1"/>
</dbReference>
<dbReference type="SMART" id="SM00336">
    <property type="entry name" value="BBOX"/>
    <property type="match status" value="2"/>
</dbReference>
<dbReference type="CDD" id="cd19757">
    <property type="entry name" value="Bbox1"/>
    <property type="match status" value="1"/>
</dbReference>
<comment type="caution">
    <text evidence="4">The sequence shown here is derived from an EMBL/GenBank/DDBJ whole genome shotgun (WGS) entry which is preliminary data.</text>
</comment>
<dbReference type="Gene3D" id="3.30.160.60">
    <property type="entry name" value="Classic Zinc Finger"/>
    <property type="match status" value="1"/>
</dbReference>
<proteinExistence type="predicted"/>
<evidence type="ECO:0000256" key="2">
    <source>
        <dbReference type="SAM" id="Coils"/>
    </source>
</evidence>
<evidence type="ECO:0000313" key="5">
    <source>
        <dbReference type="Proteomes" id="UP000596742"/>
    </source>
</evidence>
<dbReference type="GO" id="GO:0061630">
    <property type="term" value="F:ubiquitin protein ligase activity"/>
    <property type="evidence" value="ECO:0007669"/>
    <property type="project" value="TreeGrafter"/>
</dbReference>
<dbReference type="GO" id="GO:0005654">
    <property type="term" value="C:nucleoplasm"/>
    <property type="evidence" value="ECO:0007669"/>
    <property type="project" value="TreeGrafter"/>
</dbReference>
<keyword evidence="5" id="KW-1185">Reference proteome</keyword>
<protein>
    <recommendedName>
        <fullName evidence="3">B box-type domain-containing protein</fullName>
    </recommendedName>
</protein>
<reference evidence="4" key="1">
    <citation type="submission" date="2018-11" db="EMBL/GenBank/DDBJ databases">
        <authorList>
            <person name="Alioto T."/>
            <person name="Alioto T."/>
        </authorList>
    </citation>
    <scope>NUCLEOTIDE SEQUENCE</scope>
</reference>
<dbReference type="PROSITE" id="PS50119">
    <property type="entry name" value="ZF_BBOX"/>
    <property type="match status" value="2"/>
</dbReference>
<keyword evidence="1" id="KW-0863">Zinc-finger</keyword>
<keyword evidence="2" id="KW-0175">Coiled coil</keyword>
<dbReference type="EMBL" id="UYJE01000470">
    <property type="protein sequence ID" value="VDH93552.1"/>
    <property type="molecule type" value="Genomic_DNA"/>
</dbReference>
<accession>A0A8B6BNW3</accession>
<evidence type="ECO:0000259" key="3">
    <source>
        <dbReference type="PROSITE" id="PS50119"/>
    </source>
</evidence>
<evidence type="ECO:0000313" key="4">
    <source>
        <dbReference type="EMBL" id="VDH93552.1"/>
    </source>
</evidence>
<keyword evidence="1" id="KW-0862">Zinc</keyword>
<keyword evidence="1" id="KW-0479">Metal-binding</keyword>
<dbReference type="InterPro" id="IPR047153">
    <property type="entry name" value="TRIM45/56/19-like"/>
</dbReference>
<sequence>MAQVVSKKCTVCGENNSKLLCYECNQELCEVCRPIHDKFSANKQHTIVDNRDVTCINYAEKLKCITHDQENRCFCLNCNSLICAECVIDKHKSHDVKSIKTMAYGYRMDLSKTELKVKGEMEILFNLKTCIQKKKKTLSEAFNLIERDLTGSIDDVQNIVKGVADKYLATTKTHLIKQENISDSELQQVEMTENGYKTFIKTLTELKKEKHDGSFVTRFMWLQDDMANLKEMPSVQSEGRLQSFDRSAILSTIANEITLRDPGDKKQQKSQIEEEQTPLATYVDKTVLEDFEKLQRVNEKLKAKHRETRNDLKTARKDLNNRNMEVEEMSLIIKNLAKRNQDLENQIERFLSKDTKFENTESRLKEANDIIQTLKDENDRCDNYKAAYQKMQITIQTQEERLANMKRPQTAQSRQYREMQTMVETLKWEKESLMQRLSKVPGMKMKDNNPSIADLSDPNRPEKLSEKFREIYDNAWTNLLDYITEKTGDSDDICIKQIVSAQMVCTFGVLTNKFLY</sequence>
<dbReference type="OrthoDB" id="6134531at2759"/>
<organism evidence="4 5">
    <name type="scientific">Mytilus galloprovincialis</name>
    <name type="common">Mediterranean mussel</name>
    <dbReference type="NCBI Taxonomy" id="29158"/>
    <lineage>
        <taxon>Eukaryota</taxon>
        <taxon>Metazoa</taxon>
        <taxon>Spiralia</taxon>
        <taxon>Lophotrochozoa</taxon>
        <taxon>Mollusca</taxon>
        <taxon>Bivalvia</taxon>
        <taxon>Autobranchia</taxon>
        <taxon>Pteriomorphia</taxon>
        <taxon>Mytilida</taxon>
        <taxon>Mytiloidea</taxon>
        <taxon>Mytilidae</taxon>
        <taxon>Mytilinae</taxon>
        <taxon>Mytilus</taxon>
    </lineage>
</organism>
<dbReference type="PANTHER" id="PTHR25462">
    <property type="entry name" value="BONUS, ISOFORM C-RELATED"/>
    <property type="match status" value="1"/>
</dbReference>
<dbReference type="InterPro" id="IPR000315">
    <property type="entry name" value="Znf_B-box"/>
</dbReference>